<evidence type="ECO:0000313" key="2">
    <source>
        <dbReference type="EMBL" id="UYP43795.1"/>
    </source>
</evidence>
<evidence type="ECO:0000256" key="1">
    <source>
        <dbReference type="SAM" id="Phobius"/>
    </source>
</evidence>
<feature type="transmembrane region" description="Helical" evidence="1">
    <location>
        <begin position="20"/>
        <end position="40"/>
    </location>
</feature>
<feature type="transmembrane region" description="Helical" evidence="1">
    <location>
        <begin position="88"/>
        <end position="110"/>
    </location>
</feature>
<keyword evidence="1" id="KW-0472">Membrane</keyword>
<accession>A0ABY6HJU0</accession>
<reference evidence="2" key="1">
    <citation type="submission" date="2022-09" db="EMBL/GenBank/DDBJ databases">
        <title>Actin cytoskeleton and complex cell architecture in an #Asgard archaeon.</title>
        <authorList>
            <person name="Ponce Toledo R.I."/>
            <person name="Schleper C."/>
            <person name="Rodrigues Oliveira T."/>
            <person name="Wollweber F."/>
            <person name="Xu J."/>
            <person name="Rittmann S."/>
            <person name="Klingl A."/>
            <person name="Pilhofer M."/>
        </authorList>
    </citation>
    <scope>NUCLEOTIDE SEQUENCE</scope>
    <source>
        <strain evidence="2">B-35</strain>
    </source>
</reference>
<gene>
    <name evidence="2" type="ORF">NEF87_000080</name>
</gene>
<keyword evidence="1" id="KW-1133">Transmembrane helix</keyword>
<evidence type="ECO:0000313" key="3">
    <source>
        <dbReference type="Proteomes" id="UP001208689"/>
    </source>
</evidence>
<sequence>MVIQWDTIQQLRDASELTTMIIELIIILAAISNVFALVYLRKNYPKFTKKGFIELFIGFTFITLHFFFDLLDTLVTKKIDGETVFVYTLFDMLDAIFSFLGLFIVGFAFYKIAKYGMELWEGKEE</sequence>
<keyword evidence="1" id="KW-0812">Transmembrane</keyword>
<keyword evidence="3" id="KW-1185">Reference proteome</keyword>
<proteinExistence type="predicted"/>
<protein>
    <submittedName>
        <fullName evidence="2">Uncharacterized protein</fullName>
    </submittedName>
</protein>
<dbReference type="Proteomes" id="UP001208689">
    <property type="component" value="Chromosome"/>
</dbReference>
<feature type="transmembrane region" description="Helical" evidence="1">
    <location>
        <begin position="52"/>
        <end position="68"/>
    </location>
</feature>
<dbReference type="EMBL" id="CP104013">
    <property type="protein sequence ID" value="UYP43795.1"/>
    <property type="molecule type" value="Genomic_DNA"/>
</dbReference>
<name>A0ABY6HJU0_9ARCH</name>
<organism evidence="2 3">
    <name type="scientific">Candidatus Lokiarchaeum ossiferum</name>
    <dbReference type="NCBI Taxonomy" id="2951803"/>
    <lineage>
        <taxon>Archaea</taxon>
        <taxon>Promethearchaeati</taxon>
        <taxon>Promethearchaeota</taxon>
        <taxon>Promethearchaeia</taxon>
        <taxon>Promethearchaeales</taxon>
        <taxon>Promethearchaeaceae</taxon>
        <taxon>Candidatus Lokiarchaeum</taxon>
    </lineage>
</organism>